<accession>A0A5B7E6Y1</accession>
<dbReference type="Proteomes" id="UP000324222">
    <property type="component" value="Unassembled WGS sequence"/>
</dbReference>
<gene>
    <name evidence="2" type="ORF">E2C01_022169</name>
</gene>
<proteinExistence type="predicted"/>
<dbReference type="AlphaFoldDB" id="A0A5B7E6Y1"/>
<dbReference type="EMBL" id="VSRR010001993">
    <property type="protein sequence ID" value="MPC28953.1"/>
    <property type="molecule type" value="Genomic_DNA"/>
</dbReference>
<name>A0A5B7E6Y1_PORTR</name>
<organism evidence="2 3">
    <name type="scientific">Portunus trituberculatus</name>
    <name type="common">Swimming crab</name>
    <name type="synonym">Neptunus trituberculatus</name>
    <dbReference type="NCBI Taxonomy" id="210409"/>
    <lineage>
        <taxon>Eukaryota</taxon>
        <taxon>Metazoa</taxon>
        <taxon>Ecdysozoa</taxon>
        <taxon>Arthropoda</taxon>
        <taxon>Crustacea</taxon>
        <taxon>Multicrustacea</taxon>
        <taxon>Malacostraca</taxon>
        <taxon>Eumalacostraca</taxon>
        <taxon>Eucarida</taxon>
        <taxon>Decapoda</taxon>
        <taxon>Pleocyemata</taxon>
        <taxon>Brachyura</taxon>
        <taxon>Eubrachyura</taxon>
        <taxon>Portunoidea</taxon>
        <taxon>Portunidae</taxon>
        <taxon>Portuninae</taxon>
        <taxon>Portunus</taxon>
    </lineage>
</organism>
<evidence type="ECO:0000256" key="1">
    <source>
        <dbReference type="SAM" id="MobiDB-lite"/>
    </source>
</evidence>
<feature type="region of interest" description="Disordered" evidence="1">
    <location>
        <begin position="95"/>
        <end position="126"/>
    </location>
</feature>
<protein>
    <submittedName>
        <fullName evidence="2">Uncharacterized protein</fullName>
    </submittedName>
</protein>
<reference evidence="2 3" key="1">
    <citation type="submission" date="2019-05" db="EMBL/GenBank/DDBJ databases">
        <title>Another draft genome of Portunus trituberculatus and its Hox gene families provides insights of decapod evolution.</title>
        <authorList>
            <person name="Jeong J.-H."/>
            <person name="Song I."/>
            <person name="Kim S."/>
            <person name="Choi T."/>
            <person name="Kim D."/>
            <person name="Ryu S."/>
            <person name="Kim W."/>
        </authorList>
    </citation>
    <scope>NUCLEOTIDE SEQUENCE [LARGE SCALE GENOMIC DNA]</scope>
    <source>
        <tissue evidence="2">Muscle</tissue>
    </source>
</reference>
<evidence type="ECO:0000313" key="3">
    <source>
        <dbReference type="Proteomes" id="UP000324222"/>
    </source>
</evidence>
<evidence type="ECO:0000313" key="2">
    <source>
        <dbReference type="EMBL" id="MPC28953.1"/>
    </source>
</evidence>
<keyword evidence="3" id="KW-1185">Reference proteome</keyword>
<comment type="caution">
    <text evidence="2">The sequence shown here is derived from an EMBL/GenBank/DDBJ whole genome shotgun (WGS) entry which is preliminary data.</text>
</comment>
<sequence length="159" mass="17340">MSAYSVETSKAWRTVTRKVSSCPRRSLIVSPGPTCPSTMRSSSAAAAVFFSSTWAEREPRLARGLLKLPSLKDILADCLTPAGWVLSTASSSDTVTLPSAAAVPHPQSHDHQHTPSHPLTPDLPLQPCTKREVGDSSASLWYISRISSRRCLLDEKERR</sequence>